<dbReference type="Proteomes" id="UP001225933">
    <property type="component" value="Unassembled WGS sequence"/>
</dbReference>
<name>A0AAJ1VN31_9FLAO</name>
<dbReference type="AlphaFoldDB" id="A0AAJ1VN31"/>
<feature type="domain" description="DUF6998" evidence="1">
    <location>
        <begin position="8"/>
        <end position="149"/>
    </location>
</feature>
<accession>A0AAJ1VN31</accession>
<evidence type="ECO:0000313" key="2">
    <source>
        <dbReference type="EMBL" id="MDN4013399.1"/>
    </source>
</evidence>
<dbReference type="RefSeq" id="WP_214590021.1">
    <property type="nucleotide sequence ID" value="NZ_JAUHGV010000015.1"/>
</dbReference>
<protein>
    <recommendedName>
        <fullName evidence="1">DUF6998 domain-containing protein</fullName>
    </recommendedName>
</protein>
<dbReference type="EMBL" id="JAUHGV010000015">
    <property type="protein sequence ID" value="MDN4013399.1"/>
    <property type="molecule type" value="Genomic_DNA"/>
</dbReference>
<comment type="caution">
    <text evidence="2">The sequence shown here is derived from an EMBL/GenBank/DDBJ whole genome shotgun (WGS) entry which is preliminary data.</text>
</comment>
<proteinExistence type="predicted"/>
<evidence type="ECO:0000313" key="3">
    <source>
        <dbReference type="Proteomes" id="UP001225933"/>
    </source>
</evidence>
<reference evidence="2" key="1">
    <citation type="submission" date="2023-06" db="EMBL/GenBank/DDBJ databases">
        <title>Two Chryseobacterium gambrini strains from China.</title>
        <authorList>
            <person name="Zeng J."/>
            <person name="Wu Y."/>
        </authorList>
    </citation>
    <scope>NUCLEOTIDE SEQUENCE</scope>
    <source>
        <strain evidence="2">SQ219</strain>
    </source>
</reference>
<dbReference type="InterPro" id="IPR054267">
    <property type="entry name" value="DUF6998"/>
</dbReference>
<gene>
    <name evidence="2" type="ORF">QX233_13060</name>
</gene>
<evidence type="ECO:0000259" key="1">
    <source>
        <dbReference type="Pfam" id="PF22522"/>
    </source>
</evidence>
<dbReference type="Pfam" id="PF22522">
    <property type="entry name" value="DUF6998"/>
    <property type="match status" value="1"/>
</dbReference>
<organism evidence="2 3">
    <name type="scientific">Chryseobacterium gambrini</name>
    <dbReference type="NCBI Taxonomy" id="373672"/>
    <lineage>
        <taxon>Bacteria</taxon>
        <taxon>Pseudomonadati</taxon>
        <taxon>Bacteroidota</taxon>
        <taxon>Flavobacteriia</taxon>
        <taxon>Flavobacteriales</taxon>
        <taxon>Weeksellaceae</taxon>
        <taxon>Chryseobacterium group</taxon>
        <taxon>Chryseobacterium</taxon>
    </lineage>
</organism>
<sequence>MKDEFKILFTTINILKEKYRHHKKNFTLDGKLVGDIGEVLVAEHYGLTLYGDNTHIHDGFVTDSKEREVQIKASFKEYFYFTKHIDRKPKYFIAVQLYEDGTFEEIYNGTGELLFNKLLAHLPTDRKYPYRLSVKKLRELNMSEENVDRIMRIK</sequence>